<reference evidence="2" key="1">
    <citation type="submission" date="2019-08" db="EMBL/GenBank/DDBJ databases">
        <authorList>
            <person name="Kucharzyk K."/>
            <person name="Murdoch R.W."/>
            <person name="Higgins S."/>
            <person name="Loffler F."/>
        </authorList>
    </citation>
    <scope>NUCLEOTIDE SEQUENCE</scope>
</reference>
<name>A0A645DUC1_9ZZZZ</name>
<gene>
    <name evidence="2" type="ORF">SDC9_139086</name>
</gene>
<keyword evidence="1" id="KW-0812">Transmembrane</keyword>
<comment type="caution">
    <text evidence="2">The sequence shown here is derived from an EMBL/GenBank/DDBJ whole genome shotgun (WGS) entry which is preliminary data.</text>
</comment>
<keyword evidence="1" id="KW-0472">Membrane</keyword>
<dbReference type="EMBL" id="VSSQ01038946">
    <property type="protein sequence ID" value="MPM91952.1"/>
    <property type="molecule type" value="Genomic_DNA"/>
</dbReference>
<dbReference type="AlphaFoldDB" id="A0A645DUC1"/>
<feature type="transmembrane region" description="Helical" evidence="1">
    <location>
        <begin position="12"/>
        <end position="30"/>
    </location>
</feature>
<evidence type="ECO:0000313" key="2">
    <source>
        <dbReference type="EMBL" id="MPM91952.1"/>
    </source>
</evidence>
<sequence length="63" mass="7030">MIQRLSKLIEVRKLIALSITALFIALALMGKIDMKLVEYVVTTVIAFYFAKSTALDAPNSRDN</sequence>
<evidence type="ECO:0000256" key="1">
    <source>
        <dbReference type="SAM" id="Phobius"/>
    </source>
</evidence>
<accession>A0A645DUC1</accession>
<keyword evidence="1" id="KW-1133">Transmembrane helix</keyword>
<protein>
    <submittedName>
        <fullName evidence="2">Uncharacterized protein</fullName>
    </submittedName>
</protein>
<organism evidence="2">
    <name type="scientific">bioreactor metagenome</name>
    <dbReference type="NCBI Taxonomy" id="1076179"/>
    <lineage>
        <taxon>unclassified sequences</taxon>
        <taxon>metagenomes</taxon>
        <taxon>ecological metagenomes</taxon>
    </lineage>
</organism>
<proteinExistence type="predicted"/>